<dbReference type="InterPro" id="IPR041561">
    <property type="entry name" value="PglD_N"/>
</dbReference>
<evidence type="ECO:0000313" key="5">
    <source>
        <dbReference type="Proteomes" id="UP000309016"/>
    </source>
</evidence>
<dbReference type="Pfam" id="PF17836">
    <property type="entry name" value="PglD_N"/>
    <property type="match status" value="1"/>
</dbReference>
<dbReference type="InterPro" id="IPR001451">
    <property type="entry name" value="Hexapep"/>
</dbReference>
<dbReference type="PANTHER" id="PTHR43300">
    <property type="entry name" value="ACETYLTRANSFERASE"/>
    <property type="match status" value="1"/>
</dbReference>
<evidence type="ECO:0000256" key="2">
    <source>
        <dbReference type="PIRSR" id="PIRSR620019-2"/>
    </source>
</evidence>
<name>A0A5B7WZE8_9FLAO</name>
<dbReference type="OrthoDB" id="1115300at2"/>
<sequence>MDKKRLFIYGVGRLAEYAAYVFENDSEYEVEGYCIENEYFQKNKDQNSGTRIFEKIEDLLLQEDYYLFIAVGNNVVRERIYTAAKEKGIKLATYISSRASTWPNMKTGDNCFIGEGSVIQPFVTIGANCILFGARLGHHTQVSDHVLLSGPTIGGNVIVGKYTFIGLNAVILQNLEIGAKNIIGMGVSIKSSTGEGEVYSSPTFKKREVSFDDISNNYLN</sequence>
<evidence type="ECO:0000259" key="3">
    <source>
        <dbReference type="Pfam" id="PF17836"/>
    </source>
</evidence>
<dbReference type="KEGG" id="afla:FHG64_03955"/>
<dbReference type="SUPFAM" id="SSF51161">
    <property type="entry name" value="Trimeric LpxA-like enzymes"/>
    <property type="match status" value="1"/>
</dbReference>
<feature type="domain" description="PglD N-terminal" evidence="3">
    <location>
        <begin position="5"/>
        <end position="82"/>
    </location>
</feature>
<dbReference type="PANTHER" id="PTHR43300:SF4">
    <property type="entry name" value="ACYL-[ACYL-CARRIER-PROTEIN]--UDP-N-ACETYLGLUCOSAMINE O-ACYLTRANSFERASE"/>
    <property type="match status" value="1"/>
</dbReference>
<dbReference type="CDD" id="cd03360">
    <property type="entry name" value="LbH_AT_putative"/>
    <property type="match status" value="1"/>
</dbReference>
<keyword evidence="4" id="KW-0808">Transferase</keyword>
<accession>A0A5B7WZE8</accession>
<protein>
    <submittedName>
        <fullName evidence="4">Acetyltransferase</fullName>
    </submittedName>
</protein>
<gene>
    <name evidence="4" type="ORF">FHG64_03955</name>
</gene>
<reference evidence="4 5" key="1">
    <citation type="submission" date="2019-06" db="EMBL/GenBank/DDBJ databases">
        <title>Complete genome sequence of Antarcticibacterium flavum KCTC 52984T from an Antarctic marine sediment.</title>
        <authorList>
            <person name="Lee Y.M."/>
            <person name="Shin S.C."/>
        </authorList>
    </citation>
    <scope>NUCLEOTIDE SEQUENCE [LARGE SCALE GENOMIC DNA]</scope>
    <source>
        <strain evidence="4 5">KCTC 52984</strain>
    </source>
</reference>
<comment type="similarity">
    <text evidence="1">Belongs to the transferase hexapeptide repeat family.</text>
</comment>
<dbReference type="InterPro" id="IPR020019">
    <property type="entry name" value="AcTrfase_PglD-like"/>
</dbReference>
<dbReference type="EMBL" id="CP040812">
    <property type="protein sequence ID" value="QCY68614.1"/>
    <property type="molecule type" value="Genomic_DNA"/>
</dbReference>
<dbReference type="InterPro" id="IPR011004">
    <property type="entry name" value="Trimer_LpxA-like_sf"/>
</dbReference>
<keyword evidence="5" id="KW-1185">Reference proteome</keyword>
<dbReference type="RefSeq" id="WP_139065200.1">
    <property type="nucleotide sequence ID" value="NZ_CP040812.1"/>
</dbReference>
<dbReference type="InterPro" id="IPR050179">
    <property type="entry name" value="Trans_hexapeptide_repeat"/>
</dbReference>
<dbReference type="Gene3D" id="3.40.50.20">
    <property type="match status" value="1"/>
</dbReference>
<feature type="binding site" evidence="2">
    <location>
        <position position="72"/>
    </location>
    <ligand>
        <name>substrate</name>
    </ligand>
</feature>
<organism evidence="4 5">
    <name type="scientific">Antarcticibacterium flavum</name>
    <dbReference type="NCBI Taxonomy" id="2058175"/>
    <lineage>
        <taxon>Bacteria</taxon>
        <taxon>Pseudomonadati</taxon>
        <taxon>Bacteroidota</taxon>
        <taxon>Flavobacteriia</taxon>
        <taxon>Flavobacteriales</taxon>
        <taxon>Flavobacteriaceae</taxon>
        <taxon>Antarcticibacterium</taxon>
    </lineage>
</organism>
<proteinExistence type="inferred from homology"/>
<dbReference type="Pfam" id="PF00132">
    <property type="entry name" value="Hexapep"/>
    <property type="match status" value="1"/>
</dbReference>
<dbReference type="AlphaFoldDB" id="A0A5B7WZE8"/>
<dbReference type="Proteomes" id="UP000309016">
    <property type="component" value="Chromosome"/>
</dbReference>
<dbReference type="GO" id="GO:0016740">
    <property type="term" value="F:transferase activity"/>
    <property type="evidence" value="ECO:0007669"/>
    <property type="project" value="UniProtKB-KW"/>
</dbReference>
<evidence type="ECO:0000256" key="1">
    <source>
        <dbReference type="ARBA" id="ARBA00007274"/>
    </source>
</evidence>
<dbReference type="Gene3D" id="2.160.10.10">
    <property type="entry name" value="Hexapeptide repeat proteins"/>
    <property type="match status" value="1"/>
</dbReference>
<evidence type="ECO:0000313" key="4">
    <source>
        <dbReference type="EMBL" id="QCY68614.1"/>
    </source>
</evidence>